<accession>A0A7V4WVH3</accession>
<evidence type="ECO:0000256" key="1">
    <source>
        <dbReference type="SAM" id="Phobius"/>
    </source>
</evidence>
<keyword evidence="1" id="KW-1133">Transmembrane helix</keyword>
<protein>
    <submittedName>
        <fullName evidence="2">Uncharacterized protein</fullName>
    </submittedName>
</protein>
<name>A0A7V4WVH3_CALAY</name>
<dbReference type="Proteomes" id="UP000885779">
    <property type="component" value="Unassembled WGS sequence"/>
</dbReference>
<dbReference type="EMBL" id="DRQG01000086">
    <property type="protein sequence ID" value="HGY55878.1"/>
    <property type="molecule type" value="Genomic_DNA"/>
</dbReference>
<keyword evidence="1" id="KW-0472">Membrane</keyword>
<comment type="caution">
    <text evidence="2">The sequence shown here is derived from an EMBL/GenBank/DDBJ whole genome shotgun (WGS) entry which is preliminary data.</text>
</comment>
<feature type="transmembrane region" description="Helical" evidence="1">
    <location>
        <begin position="143"/>
        <end position="160"/>
    </location>
</feature>
<reference evidence="2" key="1">
    <citation type="journal article" date="2020" name="mSystems">
        <title>Genome- and Community-Level Interaction Insights into Carbon Utilization and Element Cycling Functions of Hydrothermarchaeota in Hydrothermal Sediment.</title>
        <authorList>
            <person name="Zhou Z."/>
            <person name="Liu Y."/>
            <person name="Xu W."/>
            <person name="Pan J."/>
            <person name="Luo Z.H."/>
            <person name="Li M."/>
        </authorList>
    </citation>
    <scope>NUCLEOTIDE SEQUENCE [LARGE SCALE GENOMIC DNA]</scope>
    <source>
        <strain evidence="2">HyVt-577</strain>
    </source>
</reference>
<sequence length="212" mass="22613">MFGLGMSEIAILLVIVLIIFSAFSRSGMGTRVSKATLVLREFTIHPTPSDGLIVKIAGRAAGFKGWLLTVTGIDAETVLAVSEKNISFTSSSLSGEIKRLIPLTNVSSTHCGYSKPILFLIIGTVFILLGIVGAIISKSPMPMIPNIILGIIFFVIYSFNKKILVSVETKGGAVIGISFKRSLIENVDVNISEAKKAISVINDTIIGSTLKE</sequence>
<feature type="transmembrane region" description="Helical" evidence="1">
    <location>
        <begin position="6"/>
        <end position="24"/>
    </location>
</feature>
<feature type="transmembrane region" description="Helical" evidence="1">
    <location>
        <begin position="117"/>
        <end position="137"/>
    </location>
</feature>
<gene>
    <name evidence="2" type="ORF">ENK44_09260</name>
</gene>
<keyword evidence="1" id="KW-0812">Transmembrane</keyword>
<organism evidence="2">
    <name type="scientific">Caldithrix abyssi</name>
    <dbReference type="NCBI Taxonomy" id="187145"/>
    <lineage>
        <taxon>Bacteria</taxon>
        <taxon>Pseudomonadati</taxon>
        <taxon>Calditrichota</taxon>
        <taxon>Calditrichia</taxon>
        <taxon>Calditrichales</taxon>
        <taxon>Calditrichaceae</taxon>
        <taxon>Caldithrix</taxon>
    </lineage>
</organism>
<proteinExistence type="predicted"/>
<dbReference type="AlphaFoldDB" id="A0A7V4WVH3"/>
<evidence type="ECO:0000313" key="2">
    <source>
        <dbReference type="EMBL" id="HGY55878.1"/>
    </source>
</evidence>